<comment type="cofactor">
    <cofactor evidence="1 12 13">
        <name>FMN</name>
        <dbReference type="ChEBI" id="CHEBI:58210"/>
    </cofactor>
</comment>
<gene>
    <name evidence="12 15" type="primary">dusB</name>
    <name evidence="15" type="ORF">ACFQ0F_07405</name>
</gene>
<feature type="binding site" evidence="12">
    <location>
        <position position="81"/>
    </location>
    <ligand>
        <name>FMN</name>
        <dbReference type="ChEBI" id="CHEBI:58210"/>
    </ligand>
</feature>
<dbReference type="PIRSF" id="PIRSF006621">
    <property type="entry name" value="Dus"/>
    <property type="match status" value="1"/>
</dbReference>
<sequence length="342" mass="37568">MSEALNTFFKPLHIGPYRLDVPLALAPMAGVTDRPFRQLCRELGAGHVVSEMVTSESRLWDSQKSRFRLDHAGEPGPITVQIVGYDPAMMAEAARLNVINGAQIIDINMGCPAKKVCNRLAGSALMQDEALVAEILQAVVAAVDVPVTLKIRTGWARSARNGVNIARIAEDAGISLLSVHGRTREDKYLGDAEYDTIAEIKASVGLPILANGDICTPEKARFVFEHTGCDGIMIGRGAHGRPWLFREIQHYLSTGQQLPPISWTEREAIVLQHVDSLHEFYGPDLGVRFARKHVSWYAEHIPNGRALSRPFNALTDADQQRRLVSDFFSHLSTLQPDSGCAA</sequence>
<feature type="binding site" evidence="12">
    <location>
        <position position="150"/>
    </location>
    <ligand>
        <name>FMN</name>
        <dbReference type="ChEBI" id="CHEBI:58210"/>
    </ligand>
</feature>
<evidence type="ECO:0000256" key="5">
    <source>
        <dbReference type="ARBA" id="ARBA00022643"/>
    </source>
</evidence>
<evidence type="ECO:0000256" key="1">
    <source>
        <dbReference type="ARBA" id="ARBA00001917"/>
    </source>
</evidence>
<dbReference type="PROSITE" id="PS01136">
    <property type="entry name" value="UPF0034"/>
    <property type="match status" value="1"/>
</dbReference>
<keyword evidence="8 12" id="KW-0694">RNA-binding</keyword>
<proteinExistence type="inferred from homology"/>
<dbReference type="PANTHER" id="PTHR45846:SF1">
    <property type="entry name" value="TRNA-DIHYDROURIDINE(47) SYNTHASE [NAD(P)(+)]-LIKE"/>
    <property type="match status" value="1"/>
</dbReference>
<keyword evidence="16" id="KW-1185">Reference proteome</keyword>
<keyword evidence="3 12" id="KW-0820">tRNA-binding</keyword>
<dbReference type="InterPro" id="IPR035587">
    <property type="entry name" value="DUS-like_FMN-bd"/>
</dbReference>
<feature type="binding site" evidence="12">
    <location>
        <begin position="211"/>
        <end position="213"/>
    </location>
    <ligand>
        <name>FMN</name>
        <dbReference type="ChEBI" id="CHEBI:58210"/>
    </ligand>
</feature>
<evidence type="ECO:0000256" key="9">
    <source>
        <dbReference type="ARBA" id="ARBA00023002"/>
    </source>
</evidence>
<dbReference type="SUPFAM" id="SSF51395">
    <property type="entry name" value="FMN-linked oxidoreductases"/>
    <property type="match status" value="1"/>
</dbReference>
<comment type="catalytic activity">
    <reaction evidence="10 12">
        <text>a 5,6-dihydrouridine in tRNA + NADP(+) = a uridine in tRNA + NADPH + H(+)</text>
        <dbReference type="Rhea" id="RHEA:23624"/>
        <dbReference type="Rhea" id="RHEA-COMP:13339"/>
        <dbReference type="Rhea" id="RHEA-COMP:13887"/>
        <dbReference type="ChEBI" id="CHEBI:15378"/>
        <dbReference type="ChEBI" id="CHEBI:57783"/>
        <dbReference type="ChEBI" id="CHEBI:58349"/>
        <dbReference type="ChEBI" id="CHEBI:65315"/>
        <dbReference type="ChEBI" id="CHEBI:74443"/>
    </reaction>
</comment>
<name>A0ABW3HFM4_9GAMM</name>
<dbReference type="Gene3D" id="3.20.20.70">
    <property type="entry name" value="Aldolase class I"/>
    <property type="match status" value="1"/>
</dbReference>
<dbReference type="CDD" id="cd02801">
    <property type="entry name" value="DUS_like_FMN"/>
    <property type="match status" value="1"/>
</dbReference>
<dbReference type="InterPro" id="IPR024036">
    <property type="entry name" value="tRNA-dHydroUridine_Synthase_C"/>
</dbReference>
<dbReference type="Gene3D" id="1.10.1200.80">
    <property type="entry name" value="Putative flavin oxidoreducatase, domain 2"/>
    <property type="match status" value="1"/>
</dbReference>
<keyword evidence="5 12" id="KW-0288">FMN</keyword>
<dbReference type="Proteomes" id="UP001597044">
    <property type="component" value="Unassembled WGS sequence"/>
</dbReference>
<feature type="binding site" evidence="12">
    <location>
        <begin position="235"/>
        <end position="236"/>
    </location>
    <ligand>
        <name>FMN</name>
        <dbReference type="ChEBI" id="CHEBI:58210"/>
    </ligand>
</feature>
<feature type="binding site" evidence="12">
    <location>
        <begin position="27"/>
        <end position="29"/>
    </location>
    <ligand>
        <name>FMN</name>
        <dbReference type="ChEBI" id="CHEBI:58210"/>
    </ligand>
</feature>
<dbReference type="GO" id="GO:0016491">
    <property type="term" value="F:oxidoreductase activity"/>
    <property type="evidence" value="ECO:0007669"/>
    <property type="project" value="UniProtKB-KW"/>
</dbReference>
<dbReference type="InterPro" id="IPR004652">
    <property type="entry name" value="DusB-like"/>
</dbReference>
<comment type="similarity">
    <text evidence="13">Belongs to the dus family.</text>
</comment>
<evidence type="ECO:0000256" key="10">
    <source>
        <dbReference type="ARBA" id="ARBA00048205"/>
    </source>
</evidence>
<evidence type="ECO:0000259" key="14">
    <source>
        <dbReference type="Pfam" id="PF01207"/>
    </source>
</evidence>
<comment type="similarity">
    <text evidence="12">Belongs to the Dus family. DusB subfamily.</text>
</comment>
<evidence type="ECO:0000256" key="3">
    <source>
        <dbReference type="ARBA" id="ARBA00022555"/>
    </source>
</evidence>
<keyword evidence="4 12" id="KW-0285">Flavoprotein</keyword>
<keyword evidence="6 12" id="KW-0819">tRNA processing</keyword>
<dbReference type="InterPro" id="IPR013785">
    <property type="entry name" value="Aldolase_TIM"/>
</dbReference>
<dbReference type="EC" id="1.3.1.-" evidence="12"/>
<evidence type="ECO:0000313" key="15">
    <source>
        <dbReference type="EMBL" id="MFD0950213.1"/>
    </source>
</evidence>
<comment type="function">
    <text evidence="2 12 13">Catalyzes the synthesis of 5,6-dihydrouridine (D), a modified base found in the D-loop of most tRNAs, via the reduction of the C5-C6 double bond in target uridines.</text>
</comment>
<comment type="caution">
    <text evidence="15">The sequence shown here is derived from an EMBL/GenBank/DDBJ whole genome shotgun (WGS) entry which is preliminary data.</text>
</comment>
<evidence type="ECO:0000313" key="16">
    <source>
        <dbReference type="Proteomes" id="UP001597044"/>
    </source>
</evidence>
<keyword evidence="9 12" id="KW-0560">Oxidoreductase</keyword>
<organism evidence="15 16">
    <name type="scientific">Paraperlucidibaca wandonensis</name>
    <dbReference type="NCBI Taxonomy" id="1268273"/>
    <lineage>
        <taxon>Bacteria</taxon>
        <taxon>Pseudomonadati</taxon>
        <taxon>Pseudomonadota</taxon>
        <taxon>Gammaproteobacteria</taxon>
        <taxon>Moraxellales</taxon>
        <taxon>Moraxellaceae</taxon>
        <taxon>Paraperlucidibaca</taxon>
    </lineage>
</organism>
<protein>
    <recommendedName>
        <fullName evidence="12">tRNA-dihydrouridine synthase B</fullName>
        <ecNumber evidence="12">1.3.1.-</ecNumber>
    </recommendedName>
</protein>
<keyword evidence="7 12" id="KW-0521">NADP</keyword>
<evidence type="ECO:0000256" key="8">
    <source>
        <dbReference type="ARBA" id="ARBA00022884"/>
    </source>
</evidence>
<dbReference type="InterPro" id="IPR001269">
    <property type="entry name" value="DUS_fam"/>
</dbReference>
<dbReference type="NCBIfam" id="TIGR00737">
    <property type="entry name" value="nifR3_yhdG"/>
    <property type="match status" value="1"/>
</dbReference>
<dbReference type="InterPro" id="IPR032887">
    <property type="entry name" value="DusB"/>
</dbReference>
<evidence type="ECO:0000256" key="4">
    <source>
        <dbReference type="ARBA" id="ARBA00022630"/>
    </source>
</evidence>
<dbReference type="EMBL" id="JBHTIT010000001">
    <property type="protein sequence ID" value="MFD0950213.1"/>
    <property type="molecule type" value="Genomic_DNA"/>
</dbReference>
<dbReference type="InterPro" id="IPR018517">
    <property type="entry name" value="tRNA_hU_synthase_CS"/>
</dbReference>
<feature type="active site" description="Proton donor" evidence="12">
    <location>
        <position position="111"/>
    </location>
</feature>
<dbReference type="RefSeq" id="WP_340675559.1">
    <property type="nucleotide sequence ID" value="NZ_JBHTIT010000001.1"/>
</dbReference>
<dbReference type="PANTHER" id="PTHR45846">
    <property type="entry name" value="TRNA-DIHYDROURIDINE(47) SYNTHASE [NAD(P)(+)]-LIKE"/>
    <property type="match status" value="1"/>
</dbReference>
<reference evidence="16" key="1">
    <citation type="journal article" date="2019" name="Int. J. Syst. Evol. Microbiol.">
        <title>The Global Catalogue of Microorganisms (GCM) 10K type strain sequencing project: providing services to taxonomists for standard genome sequencing and annotation.</title>
        <authorList>
            <consortium name="The Broad Institute Genomics Platform"/>
            <consortium name="The Broad Institute Genome Sequencing Center for Infectious Disease"/>
            <person name="Wu L."/>
            <person name="Ma J."/>
        </authorList>
    </citation>
    <scope>NUCLEOTIDE SEQUENCE [LARGE SCALE GENOMIC DNA]</scope>
    <source>
        <strain evidence="16">CCUG 63419</strain>
    </source>
</reference>
<dbReference type="HAMAP" id="MF_02042">
    <property type="entry name" value="DusB_subfam"/>
    <property type="match status" value="1"/>
</dbReference>
<accession>A0ABW3HFM4</accession>
<comment type="catalytic activity">
    <reaction evidence="11 12">
        <text>a 5,6-dihydrouridine in tRNA + NAD(+) = a uridine in tRNA + NADH + H(+)</text>
        <dbReference type="Rhea" id="RHEA:54452"/>
        <dbReference type="Rhea" id="RHEA-COMP:13339"/>
        <dbReference type="Rhea" id="RHEA-COMP:13887"/>
        <dbReference type="ChEBI" id="CHEBI:15378"/>
        <dbReference type="ChEBI" id="CHEBI:57540"/>
        <dbReference type="ChEBI" id="CHEBI:57945"/>
        <dbReference type="ChEBI" id="CHEBI:65315"/>
        <dbReference type="ChEBI" id="CHEBI:74443"/>
    </reaction>
</comment>
<feature type="domain" description="DUS-like FMN-binding" evidence="14">
    <location>
        <begin position="25"/>
        <end position="327"/>
    </location>
</feature>
<evidence type="ECO:0000256" key="7">
    <source>
        <dbReference type="ARBA" id="ARBA00022857"/>
    </source>
</evidence>
<evidence type="ECO:0000256" key="12">
    <source>
        <dbReference type="HAMAP-Rule" id="MF_02042"/>
    </source>
</evidence>
<dbReference type="Pfam" id="PF01207">
    <property type="entry name" value="Dus"/>
    <property type="match status" value="1"/>
</dbReference>
<evidence type="ECO:0000256" key="11">
    <source>
        <dbReference type="ARBA" id="ARBA00048802"/>
    </source>
</evidence>
<evidence type="ECO:0000256" key="13">
    <source>
        <dbReference type="PIRNR" id="PIRNR006621"/>
    </source>
</evidence>
<evidence type="ECO:0000256" key="6">
    <source>
        <dbReference type="ARBA" id="ARBA00022694"/>
    </source>
</evidence>
<evidence type="ECO:0000256" key="2">
    <source>
        <dbReference type="ARBA" id="ARBA00002790"/>
    </source>
</evidence>